<dbReference type="Proteomes" id="UP000318093">
    <property type="component" value="Unassembled WGS sequence"/>
</dbReference>
<evidence type="ECO:0000313" key="1">
    <source>
        <dbReference type="EMBL" id="TMI78114.1"/>
    </source>
</evidence>
<proteinExistence type="predicted"/>
<organism evidence="1 2">
    <name type="scientific">Candidatus Segetimicrobium genomatis</name>
    <dbReference type="NCBI Taxonomy" id="2569760"/>
    <lineage>
        <taxon>Bacteria</taxon>
        <taxon>Bacillati</taxon>
        <taxon>Candidatus Sysuimicrobiota</taxon>
        <taxon>Candidatus Sysuimicrobiia</taxon>
        <taxon>Candidatus Sysuimicrobiales</taxon>
        <taxon>Candidatus Segetimicrobiaceae</taxon>
        <taxon>Candidatus Segetimicrobium</taxon>
    </lineage>
</organism>
<name>A0A537J3I8_9BACT</name>
<gene>
    <name evidence="1" type="ORF">E6H03_12675</name>
</gene>
<comment type="caution">
    <text evidence="1">The sequence shown here is derived from an EMBL/GenBank/DDBJ whole genome shotgun (WGS) entry which is preliminary data.</text>
</comment>
<evidence type="ECO:0000313" key="2">
    <source>
        <dbReference type="Proteomes" id="UP000318093"/>
    </source>
</evidence>
<dbReference type="EMBL" id="VBAN01000449">
    <property type="protein sequence ID" value="TMI78114.1"/>
    <property type="molecule type" value="Genomic_DNA"/>
</dbReference>
<accession>A0A537J3I8</accession>
<protein>
    <submittedName>
        <fullName evidence="1">Uncharacterized protein</fullName>
    </submittedName>
</protein>
<sequence>MVYVTGGMTLGEGRRLQIADGALITEGTVRLAKGSSLEVTHSAATRPLPGVVTLDKGELLVSPGATLRVHGLVYTQAFDVAGDARVDIVGSLLAGGSGFSFNNAGAAVVIRYDPAVLGTPGLLAPSGAPVIAWVARWEELP</sequence>
<reference evidence="1 2" key="1">
    <citation type="journal article" date="2019" name="Nat. Microbiol.">
        <title>Mediterranean grassland soil C-N compound turnover is dependent on rainfall and depth, and is mediated by genomically divergent microorganisms.</title>
        <authorList>
            <person name="Diamond S."/>
            <person name="Andeer P.F."/>
            <person name="Li Z."/>
            <person name="Crits-Christoph A."/>
            <person name="Burstein D."/>
            <person name="Anantharaman K."/>
            <person name="Lane K.R."/>
            <person name="Thomas B.C."/>
            <person name="Pan C."/>
            <person name="Northen T.R."/>
            <person name="Banfield J.F."/>
        </authorList>
    </citation>
    <scope>NUCLEOTIDE SEQUENCE [LARGE SCALE GENOMIC DNA]</scope>
    <source>
        <strain evidence="1">NP_6</strain>
    </source>
</reference>
<dbReference type="AlphaFoldDB" id="A0A537J3I8"/>